<dbReference type="Gene3D" id="3.30.420.40">
    <property type="match status" value="2"/>
</dbReference>
<evidence type="ECO:0008006" key="3">
    <source>
        <dbReference type="Google" id="ProtNLM"/>
    </source>
</evidence>
<dbReference type="AlphaFoldDB" id="A0A1G2MCN7"/>
<accession>A0A1G2MCN7</accession>
<comment type="caution">
    <text evidence="1">The sequence shown here is derived from an EMBL/GenBank/DDBJ whole genome shotgun (WGS) entry which is preliminary data.</text>
</comment>
<organism evidence="1 2">
    <name type="scientific">Candidatus Taylorbacteria bacterium RIFCSPHIGHO2_01_FULL_51_15</name>
    <dbReference type="NCBI Taxonomy" id="1802304"/>
    <lineage>
        <taxon>Bacteria</taxon>
        <taxon>Candidatus Tayloriibacteriota</taxon>
    </lineage>
</organism>
<dbReference type="CDD" id="cd24049">
    <property type="entry name" value="ASKHA_NBD_PilM"/>
    <property type="match status" value="1"/>
</dbReference>
<evidence type="ECO:0000313" key="2">
    <source>
        <dbReference type="Proteomes" id="UP000178121"/>
    </source>
</evidence>
<protein>
    <recommendedName>
        <fullName evidence="3">SHS2 domain-containing protein</fullName>
    </recommendedName>
</protein>
<dbReference type="Gene3D" id="3.30.1490.300">
    <property type="match status" value="1"/>
</dbReference>
<dbReference type="Proteomes" id="UP000178121">
    <property type="component" value="Unassembled WGS sequence"/>
</dbReference>
<dbReference type="EMBL" id="MHRI01000019">
    <property type="protein sequence ID" value="OHA20899.1"/>
    <property type="molecule type" value="Genomic_DNA"/>
</dbReference>
<evidence type="ECO:0000313" key="1">
    <source>
        <dbReference type="EMBL" id="OHA20899.1"/>
    </source>
</evidence>
<dbReference type="InterPro" id="IPR043129">
    <property type="entry name" value="ATPase_NBD"/>
</dbReference>
<proteinExistence type="predicted"/>
<dbReference type="InterPro" id="IPR050696">
    <property type="entry name" value="FtsA/MreB"/>
</dbReference>
<dbReference type="PANTHER" id="PTHR32432">
    <property type="entry name" value="CELL DIVISION PROTEIN FTSA-RELATED"/>
    <property type="match status" value="1"/>
</dbReference>
<reference evidence="1 2" key="1">
    <citation type="journal article" date="2016" name="Nat. Commun.">
        <title>Thousands of microbial genomes shed light on interconnected biogeochemical processes in an aquifer system.</title>
        <authorList>
            <person name="Anantharaman K."/>
            <person name="Brown C.T."/>
            <person name="Hug L.A."/>
            <person name="Sharon I."/>
            <person name="Castelle C.J."/>
            <person name="Probst A.J."/>
            <person name="Thomas B.C."/>
            <person name="Singh A."/>
            <person name="Wilkins M.J."/>
            <person name="Karaoz U."/>
            <person name="Brodie E.L."/>
            <person name="Williams K.H."/>
            <person name="Hubbard S.S."/>
            <person name="Banfield J.F."/>
        </authorList>
    </citation>
    <scope>NUCLEOTIDE SEQUENCE [LARGE SCALE GENOMIC DNA]</scope>
</reference>
<dbReference type="SUPFAM" id="SSF53067">
    <property type="entry name" value="Actin-like ATPase domain"/>
    <property type="match status" value="2"/>
</dbReference>
<dbReference type="InterPro" id="IPR005883">
    <property type="entry name" value="PilM"/>
</dbReference>
<dbReference type="PANTHER" id="PTHR32432:SF3">
    <property type="entry name" value="ETHANOLAMINE UTILIZATION PROTEIN EUTJ"/>
    <property type="match status" value="1"/>
</dbReference>
<dbReference type="Pfam" id="PF11104">
    <property type="entry name" value="PilM_2"/>
    <property type="match status" value="1"/>
</dbReference>
<gene>
    <name evidence="1" type="ORF">A2849_01975</name>
</gene>
<name>A0A1G2MCN7_9BACT</name>
<sequence>MSTPTHDIRSRVFHQFFPPPRFLEMPAIGLDISDSAVTALELVRRKGSFAVGRYGRRALPQGSILGGYVHDQAAVVAELCKLRDELALDFVNASLSEEKAYLFKANIPRVKRKEMREVIEFKLEENVPIPASDAIFDYTLISEAGHEAPDHLDVGVTVLPKKVVETYAELLAAADLMPLSFETEAQAIARALVARGDRGTYLIVNFGESKTGLFIVSEEVVHFTSTVAIGGAHITEAIGKSLSISKEEAKSLKTNHEAFKDRKGTELFPSLLNTLSVLKDEVSKLSIYWRTHKDPAGELGKKIQRILLCGRDSSLVGFADYLSLALQTPAHVGNVWCNAFSFEEYIPPLSRDESLDYAAAIGLAMSKGH</sequence>